<dbReference type="InterPro" id="IPR036097">
    <property type="entry name" value="HisK_dim/P_sf"/>
</dbReference>
<dbReference type="Pfam" id="PF00512">
    <property type="entry name" value="HisKA"/>
    <property type="match status" value="1"/>
</dbReference>
<sequence>MPSRRLSFAGQLAIFWVLVAALCAVLLGLLGFMANANGARQLDLARQSSLAGCQSVASRYDASAEPSQPASSDLMHAILDIVLAHMEGVEGGFWRIDLEHGVHPTARGTFEVYAFPTYPGSGVKRDIPEAETPLILRTLQKASMAGRATSATVAVQNDAIVVAACPVAHHAGLFVWSLARAHAPLGANGLILLGGLAGLLALLVASAVWLGVHLRRWRAGLARIEVALATRDARFAPMSAVGTPDLDRIVFAFNAYGEQAAALERQSLALRERLGAAERFAALGRLAAEVAHEIRNPIGAMRLKAENALVGERDRKDRALAAILEQIARVETQLAALLALTRPIRISAEPVALPAWLRARVELHGERAQRARVTLTCVYAGEDTVRVCIDAEQLARAVDNLLVNALRHTPALGEVTLCATVSRETLRIEVLDTGPGVAVTEHKTVFDPFVTGHAAGTGLGLAVVREIAIAHGGRAFIAPSERGARFVIEVPCQSS</sequence>
<dbReference type="SUPFAM" id="SSF47384">
    <property type="entry name" value="Homodimeric domain of signal transducing histidine kinase"/>
    <property type="match status" value="1"/>
</dbReference>
<gene>
    <name evidence="12" type="ORF">OVY01_16305</name>
</gene>
<organism evidence="12 13">
    <name type="scientific">Robbsia betulipollinis</name>
    <dbReference type="NCBI Taxonomy" id="2981849"/>
    <lineage>
        <taxon>Bacteria</taxon>
        <taxon>Pseudomonadati</taxon>
        <taxon>Pseudomonadota</taxon>
        <taxon>Betaproteobacteria</taxon>
        <taxon>Burkholderiales</taxon>
        <taxon>Burkholderiaceae</taxon>
        <taxon>Robbsia</taxon>
    </lineage>
</organism>
<dbReference type="Proteomes" id="UP001082899">
    <property type="component" value="Unassembled WGS sequence"/>
</dbReference>
<accession>A0ABT3ZQA3</accession>
<dbReference type="GO" id="GO:0016301">
    <property type="term" value="F:kinase activity"/>
    <property type="evidence" value="ECO:0007669"/>
    <property type="project" value="UniProtKB-KW"/>
</dbReference>
<dbReference type="EC" id="2.7.13.3" evidence="3"/>
<dbReference type="CDD" id="cd00082">
    <property type="entry name" value="HisKA"/>
    <property type="match status" value="1"/>
</dbReference>
<keyword evidence="10" id="KW-1133">Transmembrane helix</keyword>
<dbReference type="PANTHER" id="PTHR44936">
    <property type="entry name" value="SENSOR PROTEIN CREC"/>
    <property type="match status" value="1"/>
</dbReference>
<dbReference type="InterPro" id="IPR004358">
    <property type="entry name" value="Sig_transdc_His_kin-like_C"/>
</dbReference>
<dbReference type="InterPro" id="IPR003594">
    <property type="entry name" value="HATPase_dom"/>
</dbReference>
<dbReference type="EMBL" id="JAPMXC010000006">
    <property type="protein sequence ID" value="MCY0388738.1"/>
    <property type="molecule type" value="Genomic_DNA"/>
</dbReference>
<dbReference type="InterPro" id="IPR005467">
    <property type="entry name" value="His_kinase_dom"/>
</dbReference>
<keyword evidence="8" id="KW-0902">Two-component regulatory system</keyword>
<comment type="caution">
    <text evidence="12">The sequence shown here is derived from an EMBL/GenBank/DDBJ whole genome shotgun (WGS) entry which is preliminary data.</text>
</comment>
<protein>
    <recommendedName>
        <fullName evidence="3">histidine kinase</fullName>
        <ecNumber evidence="3">2.7.13.3</ecNumber>
    </recommendedName>
</protein>
<evidence type="ECO:0000256" key="9">
    <source>
        <dbReference type="ARBA" id="ARBA00023026"/>
    </source>
</evidence>
<dbReference type="PROSITE" id="PS50109">
    <property type="entry name" value="HIS_KIN"/>
    <property type="match status" value="1"/>
</dbReference>
<dbReference type="InterPro" id="IPR036890">
    <property type="entry name" value="HATPase_C_sf"/>
</dbReference>
<dbReference type="Gene3D" id="3.30.565.10">
    <property type="entry name" value="Histidine kinase-like ATPase, C-terminal domain"/>
    <property type="match status" value="1"/>
</dbReference>
<evidence type="ECO:0000313" key="12">
    <source>
        <dbReference type="EMBL" id="MCY0388738.1"/>
    </source>
</evidence>
<dbReference type="Pfam" id="PF02518">
    <property type="entry name" value="HATPase_c"/>
    <property type="match status" value="1"/>
</dbReference>
<dbReference type="SUPFAM" id="SSF55874">
    <property type="entry name" value="ATPase domain of HSP90 chaperone/DNA topoisomerase II/histidine kinase"/>
    <property type="match status" value="1"/>
</dbReference>
<evidence type="ECO:0000256" key="8">
    <source>
        <dbReference type="ARBA" id="ARBA00023012"/>
    </source>
</evidence>
<keyword evidence="7 12" id="KW-0418">Kinase</keyword>
<feature type="transmembrane region" description="Helical" evidence="10">
    <location>
        <begin position="190"/>
        <end position="212"/>
    </location>
</feature>
<proteinExistence type="predicted"/>
<keyword evidence="6" id="KW-0808">Transferase</keyword>
<keyword evidence="10" id="KW-0472">Membrane</keyword>
<reference evidence="12" key="1">
    <citation type="submission" date="2022-11" db="EMBL/GenBank/DDBJ databases">
        <title>Robbsia betulipollinis sp. nov., isolated from pollen of birch (Betula pendula).</title>
        <authorList>
            <person name="Shi H."/>
            <person name="Ambika Manirajan B."/>
            <person name="Ratering S."/>
            <person name="Geissler-Plaum R."/>
            <person name="Schnell S."/>
        </authorList>
    </citation>
    <scope>NUCLEOTIDE SEQUENCE</scope>
    <source>
        <strain evidence="12">Bb-Pol-6</strain>
    </source>
</reference>
<comment type="subcellular location">
    <subcellularLocation>
        <location evidence="2">Cell membrane</location>
        <topology evidence="2">Multi-pass membrane protein</topology>
    </subcellularLocation>
</comment>
<evidence type="ECO:0000256" key="1">
    <source>
        <dbReference type="ARBA" id="ARBA00000085"/>
    </source>
</evidence>
<evidence type="ECO:0000256" key="6">
    <source>
        <dbReference type="ARBA" id="ARBA00022679"/>
    </source>
</evidence>
<dbReference type="Gene3D" id="1.10.287.130">
    <property type="match status" value="1"/>
</dbReference>
<evidence type="ECO:0000256" key="10">
    <source>
        <dbReference type="SAM" id="Phobius"/>
    </source>
</evidence>
<keyword evidence="4" id="KW-1003">Cell membrane</keyword>
<evidence type="ECO:0000256" key="7">
    <source>
        <dbReference type="ARBA" id="ARBA00022777"/>
    </source>
</evidence>
<evidence type="ECO:0000259" key="11">
    <source>
        <dbReference type="PROSITE" id="PS50109"/>
    </source>
</evidence>
<keyword evidence="13" id="KW-1185">Reference proteome</keyword>
<keyword evidence="9" id="KW-0843">Virulence</keyword>
<evidence type="ECO:0000256" key="3">
    <source>
        <dbReference type="ARBA" id="ARBA00012438"/>
    </source>
</evidence>
<dbReference type="RefSeq" id="WP_267848628.1">
    <property type="nucleotide sequence ID" value="NZ_JAPMXC010000006.1"/>
</dbReference>
<evidence type="ECO:0000313" key="13">
    <source>
        <dbReference type="Proteomes" id="UP001082899"/>
    </source>
</evidence>
<keyword evidence="5" id="KW-0597">Phosphoprotein</keyword>
<dbReference type="CDD" id="cd00075">
    <property type="entry name" value="HATPase"/>
    <property type="match status" value="1"/>
</dbReference>
<dbReference type="InterPro" id="IPR003661">
    <property type="entry name" value="HisK_dim/P_dom"/>
</dbReference>
<dbReference type="InterPro" id="IPR050980">
    <property type="entry name" value="2C_sensor_his_kinase"/>
</dbReference>
<dbReference type="PANTHER" id="PTHR44936:SF9">
    <property type="entry name" value="SENSOR PROTEIN CREC"/>
    <property type="match status" value="1"/>
</dbReference>
<feature type="domain" description="Histidine kinase" evidence="11">
    <location>
        <begin position="289"/>
        <end position="494"/>
    </location>
</feature>
<evidence type="ECO:0000256" key="4">
    <source>
        <dbReference type="ARBA" id="ARBA00022475"/>
    </source>
</evidence>
<dbReference type="SMART" id="SM00387">
    <property type="entry name" value="HATPase_c"/>
    <property type="match status" value="1"/>
</dbReference>
<evidence type="ECO:0000256" key="5">
    <source>
        <dbReference type="ARBA" id="ARBA00022553"/>
    </source>
</evidence>
<evidence type="ECO:0000256" key="2">
    <source>
        <dbReference type="ARBA" id="ARBA00004651"/>
    </source>
</evidence>
<dbReference type="PRINTS" id="PR00344">
    <property type="entry name" value="BCTRLSENSOR"/>
</dbReference>
<dbReference type="SMART" id="SM00388">
    <property type="entry name" value="HisKA"/>
    <property type="match status" value="1"/>
</dbReference>
<comment type="catalytic activity">
    <reaction evidence="1">
        <text>ATP + protein L-histidine = ADP + protein N-phospho-L-histidine.</text>
        <dbReference type="EC" id="2.7.13.3"/>
    </reaction>
</comment>
<keyword evidence="10" id="KW-0812">Transmembrane</keyword>
<name>A0ABT3ZQA3_9BURK</name>